<dbReference type="FunFam" id="3.80.10.10:FF:000649">
    <property type="entry name" value="Leucine Rich Repeat family protein"/>
    <property type="match status" value="1"/>
</dbReference>
<feature type="domain" description="Leucine-rich repeat-containing N-terminal plant-type" evidence="14">
    <location>
        <begin position="41"/>
        <end position="77"/>
    </location>
</feature>
<evidence type="ECO:0000256" key="13">
    <source>
        <dbReference type="SAM" id="SignalP"/>
    </source>
</evidence>
<evidence type="ECO:0000256" key="4">
    <source>
        <dbReference type="ARBA" id="ARBA00022614"/>
    </source>
</evidence>
<evidence type="ECO:0000313" key="15">
    <source>
        <dbReference type="EMBL" id="KAF8765938.1"/>
    </source>
</evidence>
<keyword evidence="16" id="KW-1185">Reference proteome</keyword>
<evidence type="ECO:0000256" key="5">
    <source>
        <dbReference type="ARBA" id="ARBA00022626"/>
    </source>
</evidence>
<dbReference type="InterPro" id="IPR003591">
    <property type="entry name" value="Leu-rich_rpt_typical-subtyp"/>
</dbReference>
<dbReference type="GO" id="GO:0005886">
    <property type="term" value="C:plasma membrane"/>
    <property type="evidence" value="ECO:0007669"/>
    <property type="project" value="UniProtKB-SubCell"/>
</dbReference>
<evidence type="ECO:0000256" key="10">
    <source>
        <dbReference type="ARBA" id="ARBA00023136"/>
    </source>
</evidence>
<dbReference type="GO" id="GO:0009742">
    <property type="term" value="P:brassinosteroid mediated signaling pathway"/>
    <property type="evidence" value="ECO:0007669"/>
    <property type="project" value="UniProtKB-KW"/>
</dbReference>
<accession>A0A835FMH8</accession>
<dbReference type="FunFam" id="3.80.10.10:FF:000111">
    <property type="entry name" value="LRR receptor-like serine/threonine-protein kinase ERECTA"/>
    <property type="match status" value="1"/>
</dbReference>
<dbReference type="Pfam" id="PF08263">
    <property type="entry name" value="LRRNT_2"/>
    <property type="match status" value="1"/>
</dbReference>
<protein>
    <recommendedName>
        <fullName evidence="14">Leucine-rich repeat-containing N-terminal plant-type domain-containing protein</fullName>
    </recommendedName>
</protein>
<feature type="chain" id="PRO_5032665320" description="Leucine-rich repeat-containing N-terminal plant-type domain-containing protein" evidence="13">
    <location>
        <begin position="25"/>
        <end position="974"/>
    </location>
</feature>
<keyword evidence="3" id="KW-1003">Cell membrane</keyword>
<keyword evidence="5" id="KW-1070">Brassinosteroid signaling pathway</keyword>
<comment type="similarity">
    <text evidence="2">Belongs to the RLP family.</text>
</comment>
<keyword evidence="10 12" id="KW-0472">Membrane</keyword>
<evidence type="ECO:0000256" key="2">
    <source>
        <dbReference type="ARBA" id="ARBA00009592"/>
    </source>
</evidence>
<keyword evidence="4" id="KW-0433">Leucine-rich repeat</keyword>
<dbReference type="PROSITE" id="PS51450">
    <property type="entry name" value="LRR"/>
    <property type="match status" value="1"/>
</dbReference>
<evidence type="ECO:0000313" key="16">
    <source>
        <dbReference type="Proteomes" id="UP000636709"/>
    </source>
</evidence>
<dbReference type="SUPFAM" id="SSF52047">
    <property type="entry name" value="RNI-like"/>
    <property type="match status" value="1"/>
</dbReference>
<dbReference type="FunFam" id="3.80.10.10:FF:000095">
    <property type="entry name" value="LRR receptor-like serine/threonine-protein kinase GSO1"/>
    <property type="match status" value="1"/>
</dbReference>
<feature type="signal peptide" evidence="13">
    <location>
        <begin position="1"/>
        <end position="24"/>
    </location>
</feature>
<dbReference type="AlphaFoldDB" id="A0A835FMH8"/>
<dbReference type="Proteomes" id="UP000636709">
    <property type="component" value="Unassembled WGS sequence"/>
</dbReference>
<comment type="subcellular location">
    <subcellularLocation>
        <location evidence="1">Cell membrane</location>
        <topology evidence="1">Single-pass type I membrane protein</topology>
    </subcellularLocation>
</comment>
<name>A0A835FMH8_9POAL</name>
<evidence type="ECO:0000256" key="11">
    <source>
        <dbReference type="ARBA" id="ARBA00023180"/>
    </source>
</evidence>
<evidence type="ECO:0000259" key="14">
    <source>
        <dbReference type="Pfam" id="PF08263"/>
    </source>
</evidence>
<keyword evidence="9 12" id="KW-1133">Transmembrane helix</keyword>
<feature type="transmembrane region" description="Helical" evidence="12">
    <location>
        <begin position="914"/>
        <end position="937"/>
    </location>
</feature>
<proteinExistence type="inferred from homology"/>
<evidence type="ECO:0000256" key="1">
    <source>
        <dbReference type="ARBA" id="ARBA00004251"/>
    </source>
</evidence>
<dbReference type="InterPro" id="IPR001611">
    <property type="entry name" value="Leu-rich_rpt"/>
</dbReference>
<dbReference type="SUPFAM" id="SSF52058">
    <property type="entry name" value="L domain-like"/>
    <property type="match status" value="1"/>
</dbReference>
<keyword evidence="6 12" id="KW-0812">Transmembrane</keyword>
<evidence type="ECO:0000256" key="12">
    <source>
        <dbReference type="SAM" id="Phobius"/>
    </source>
</evidence>
<dbReference type="InterPro" id="IPR046956">
    <property type="entry name" value="RLP23-like"/>
</dbReference>
<dbReference type="Pfam" id="PF00560">
    <property type="entry name" value="LRR_1"/>
    <property type="match status" value="6"/>
</dbReference>
<dbReference type="InterPro" id="IPR032675">
    <property type="entry name" value="LRR_dom_sf"/>
</dbReference>
<dbReference type="SMART" id="SM00369">
    <property type="entry name" value="LRR_TYP"/>
    <property type="match status" value="8"/>
</dbReference>
<evidence type="ECO:0000256" key="8">
    <source>
        <dbReference type="ARBA" id="ARBA00022737"/>
    </source>
</evidence>
<organism evidence="15 16">
    <name type="scientific">Digitaria exilis</name>
    <dbReference type="NCBI Taxonomy" id="1010633"/>
    <lineage>
        <taxon>Eukaryota</taxon>
        <taxon>Viridiplantae</taxon>
        <taxon>Streptophyta</taxon>
        <taxon>Embryophyta</taxon>
        <taxon>Tracheophyta</taxon>
        <taxon>Spermatophyta</taxon>
        <taxon>Magnoliopsida</taxon>
        <taxon>Liliopsida</taxon>
        <taxon>Poales</taxon>
        <taxon>Poaceae</taxon>
        <taxon>PACMAD clade</taxon>
        <taxon>Panicoideae</taxon>
        <taxon>Panicodae</taxon>
        <taxon>Paniceae</taxon>
        <taxon>Anthephorinae</taxon>
        <taxon>Digitaria</taxon>
    </lineage>
</organism>
<keyword evidence="7 13" id="KW-0732">Signal</keyword>
<reference evidence="15" key="1">
    <citation type="submission" date="2020-07" db="EMBL/GenBank/DDBJ databases">
        <title>Genome sequence and genetic diversity analysis of an under-domesticated orphan crop, white fonio (Digitaria exilis).</title>
        <authorList>
            <person name="Bennetzen J.L."/>
            <person name="Chen S."/>
            <person name="Ma X."/>
            <person name="Wang X."/>
            <person name="Yssel A.E.J."/>
            <person name="Chaluvadi S.R."/>
            <person name="Johnson M."/>
            <person name="Gangashetty P."/>
            <person name="Hamidou F."/>
            <person name="Sanogo M.D."/>
            <person name="Zwaenepoel A."/>
            <person name="Wallace J."/>
            <person name="Van De Peer Y."/>
            <person name="Van Deynze A."/>
        </authorList>
    </citation>
    <scope>NUCLEOTIDE SEQUENCE</scope>
    <source>
        <tissue evidence="15">Leaves</tissue>
    </source>
</reference>
<dbReference type="PRINTS" id="PR00019">
    <property type="entry name" value="LEURICHRPT"/>
</dbReference>
<keyword evidence="11" id="KW-0325">Glycoprotein</keyword>
<dbReference type="OrthoDB" id="612781at2759"/>
<keyword evidence="8" id="KW-0677">Repeat</keyword>
<dbReference type="EMBL" id="JACEFO010000524">
    <property type="protein sequence ID" value="KAF8765938.1"/>
    <property type="molecule type" value="Genomic_DNA"/>
</dbReference>
<dbReference type="Gene3D" id="3.80.10.10">
    <property type="entry name" value="Ribonuclease Inhibitor"/>
    <property type="match status" value="4"/>
</dbReference>
<evidence type="ECO:0000256" key="9">
    <source>
        <dbReference type="ARBA" id="ARBA00022989"/>
    </source>
</evidence>
<sequence length="974" mass="106980">MDGTASAAAALLWQLIILITSAAASSVHPPQQSHSGCLAVERAALLSFRQAITADPLNLLGSWQGLNCCQWSGIRCSNRTGHVVKLDLRNTMFWEDQLNLYMDNPHGMQGQVSTSLLALQRLKYLDLSGNSLGGQGVVPIPSFLGSLKSLTYLNLSCIDFYGGVPPQLGNLTRLLYLDLNSIYYLQQLYSSDVSWLRHLSSLEHLDLSGVSLSTASDWAHVVNMLPSLRILRLEECGLSMSKPPLIHSNLTALEELDLSSNNFNGPLAPNWFWDINTLRTLNLQLCSMYGSLPENLGNMTALQVLDMQGNDGVTGMLPESLRNLCNLQEVDFTSTSLGGDITQQMERLPKCAWDKLQSLSLVATSMTGNLPVWLGNLSRLEAFGVSNNNLCGTVPLGLGALTNLSMLYLDNNNLSGVITEDHLANLRNLIIIDLSYTSLKISVGSAWTPPFRLLRAELTGCPLGPGFPALFRQQKGISYLDISNTGIADAIPSWFWEQISYASTVDMSQNQIDGELPEKIEAMTWQELRLNSNRIKGSIPQLLRNITRLDISRNSLSGPLPSKFQAPELQALVLFSNSITGSVPQSICDSRNMAILDLSNNLLVGELPRCMPTEMVSNGSAGFSSLKISTLLLSNNSLSGEFPTLLRNNTNIAFLDLAKNNFHGNLPGWVGDLSALVIFRIRSNMFSGHIPSEITKLENLHFLDLAHNNISGMIPQSLASLIGMTSKDIDPRQAGLDGPFVPTSARFGEFMDFEWFHDSLSVTIKGRELPYDTQLVYMVSIDLSSNNLDGNVPEEVGSLVGLINLNLSFNHLTGNIPYQIGTLQLLESLDLSHNQLSGEIPGTLSNLTSLGDLNLSYNSLTGSIPSGPQLDTLHTDDPASMYIGNPGLCGYPLPNNCTDNNPFREDNEDRSTEMYLLLGMLVGFVAGLWLVFCAFLFKKRWRITYFRLFDDLYDQVYVFVTVTLATSLRKSGRT</sequence>
<evidence type="ECO:0000256" key="6">
    <source>
        <dbReference type="ARBA" id="ARBA00022692"/>
    </source>
</evidence>
<evidence type="ECO:0000256" key="7">
    <source>
        <dbReference type="ARBA" id="ARBA00022729"/>
    </source>
</evidence>
<dbReference type="InterPro" id="IPR013210">
    <property type="entry name" value="LRR_N_plant-typ"/>
</dbReference>
<comment type="caution">
    <text evidence="15">The sequence shown here is derived from an EMBL/GenBank/DDBJ whole genome shotgun (WGS) entry which is preliminary data.</text>
</comment>
<dbReference type="PANTHER" id="PTHR48063:SF108">
    <property type="entry name" value="LEUCINE-RICH REPEAT-CONTAINING N-TERMINAL PLANT-TYPE DOMAIN-CONTAINING PROTEIN"/>
    <property type="match status" value="1"/>
</dbReference>
<gene>
    <name evidence="15" type="ORF">HU200_007975</name>
</gene>
<dbReference type="PANTHER" id="PTHR48063">
    <property type="entry name" value="LRR RECEPTOR-LIKE KINASE"/>
    <property type="match status" value="1"/>
</dbReference>
<evidence type="ECO:0000256" key="3">
    <source>
        <dbReference type="ARBA" id="ARBA00022475"/>
    </source>
</evidence>